<sequence>MKKSYQITEFCHRFLRDFIVEKDCCIDATAGNGNDTEFLCRMAGPGGRVYAFDIQEEALEHTRRRLKQAGLLERAVLIRDGHEHMEEYVKGQVSAIVFNFGYLPGGDHRIATRPETSLRAVRAGLGLLKPGGVMNLCIYSGGDTGYEERDALLGFLKELDTRKWLVIVSSYYNRGNDPPLPVFVIRL</sequence>
<dbReference type="RefSeq" id="WP_125130112.1">
    <property type="nucleotide sequence ID" value="NZ_RHJS01000002.1"/>
</dbReference>
<proteinExistence type="predicted"/>
<dbReference type="PANTHER" id="PTHR35276">
    <property type="entry name" value="S-ADENOSYL-L-METHIONINE-DEPENDENT METHYLTRANSFERASES SUPERFAMILY PROTEIN"/>
    <property type="match status" value="1"/>
</dbReference>
<accession>A0A3R8KZ31</accession>
<evidence type="ECO:0000313" key="2">
    <source>
        <dbReference type="Proteomes" id="UP000274920"/>
    </source>
</evidence>
<dbReference type="GO" id="GO:0032259">
    <property type="term" value="P:methylation"/>
    <property type="evidence" value="ECO:0007669"/>
    <property type="project" value="UniProtKB-KW"/>
</dbReference>
<gene>
    <name evidence="1" type="ORF">EBB54_28765</name>
</gene>
<keyword evidence="2" id="KW-1185">Reference proteome</keyword>
<dbReference type="CDD" id="cd02440">
    <property type="entry name" value="AdoMet_MTases"/>
    <property type="match status" value="1"/>
</dbReference>
<evidence type="ECO:0000313" key="1">
    <source>
        <dbReference type="EMBL" id="RRK34883.1"/>
    </source>
</evidence>
<dbReference type="Proteomes" id="UP000274920">
    <property type="component" value="Unassembled WGS sequence"/>
</dbReference>
<dbReference type="Gene3D" id="3.40.50.150">
    <property type="entry name" value="Vaccinia Virus protein VP39"/>
    <property type="match status" value="1"/>
</dbReference>
<name>A0A3R8KZ31_9FIRM</name>
<organism evidence="1 2">
    <name type="scientific">Schaedlerella arabinosiphila</name>
    <dbReference type="NCBI Taxonomy" id="2044587"/>
    <lineage>
        <taxon>Bacteria</taxon>
        <taxon>Bacillati</taxon>
        <taxon>Bacillota</taxon>
        <taxon>Clostridia</taxon>
        <taxon>Lachnospirales</taxon>
        <taxon>Lachnospiraceae</taxon>
        <taxon>Schaedlerella</taxon>
    </lineage>
</organism>
<protein>
    <submittedName>
        <fullName evidence="1">Methyltransferase domain-containing protein</fullName>
    </submittedName>
</protein>
<keyword evidence="1" id="KW-0489">Methyltransferase</keyword>
<dbReference type="GO" id="GO:0008168">
    <property type="term" value="F:methyltransferase activity"/>
    <property type="evidence" value="ECO:0007669"/>
    <property type="project" value="UniProtKB-KW"/>
</dbReference>
<dbReference type="Pfam" id="PF06962">
    <property type="entry name" value="rRNA_methylase"/>
    <property type="match status" value="1"/>
</dbReference>
<comment type="caution">
    <text evidence="1">The sequence shown here is derived from an EMBL/GenBank/DDBJ whole genome shotgun (WGS) entry which is preliminary data.</text>
</comment>
<dbReference type="InterPro" id="IPR029063">
    <property type="entry name" value="SAM-dependent_MTases_sf"/>
</dbReference>
<dbReference type="PANTHER" id="PTHR35276:SF1">
    <property type="entry name" value="TRNA (MNM(5)S(2)U34)-METHYLTRANSFERASE, CHLOROPLASTIC"/>
    <property type="match status" value="1"/>
</dbReference>
<dbReference type="InterPro" id="IPR010719">
    <property type="entry name" value="MnmM_MeTrfase"/>
</dbReference>
<dbReference type="AlphaFoldDB" id="A0A3R8KZ31"/>
<dbReference type="EMBL" id="RHJS01000002">
    <property type="protein sequence ID" value="RRK34883.1"/>
    <property type="molecule type" value="Genomic_DNA"/>
</dbReference>
<keyword evidence="1" id="KW-0808">Transferase</keyword>
<reference evidence="1" key="1">
    <citation type="submission" date="2018-10" db="EMBL/GenBank/DDBJ databases">
        <title>Schaedlerella arabinophila gen. nov. sp. nov., isolated from the mouse intestinal tract and comparative analysis with the genome of the closely related altered Schaedler flora strain ASF502.</title>
        <authorList>
            <person name="Miyake S."/>
            <person name="Soh M."/>
            <person name="Seedorf H."/>
        </authorList>
    </citation>
    <scope>NUCLEOTIDE SEQUENCE [LARGE SCALE GENOMIC DNA]</scope>
    <source>
        <strain evidence="1">DSM 106076</strain>
    </source>
</reference>
<dbReference type="SUPFAM" id="SSF53335">
    <property type="entry name" value="S-adenosyl-L-methionine-dependent methyltransferases"/>
    <property type="match status" value="1"/>
</dbReference>